<organism evidence="2 3">
    <name type="scientific">Heracleum sosnowskyi</name>
    <dbReference type="NCBI Taxonomy" id="360622"/>
    <lineage>
        <taxon>Eukaryota</taxon>
        <taxon>Viridiplantae</taxon>
        <taxon>Streptophyta</taxon>
        <taxon>Embryophyta</taxon>
        <taxon>Tracheophyta</taxon>
        <taxon>Spermatophyta</taxon>
        <taxon>Magnoliopsida</taxon>
        <taxon>eudicotyledons</taxon>
        <taxon>Gunneridae</taxon>
        <taxon>Pentapetalae</taxon>
        <taxon>asterids</taxon>
        <taxon>campanulids</taxon>
        <taxon>Apiales</taxon>
        <taxon>Apiaceae</taxon>
        <taxon>Apioideae</taxon>
        <taxon>apioid superclade</taxon>
        <taxon>Tordylieae</taxon>
        <taxon>Tordyliinae</taxon>
        <taxon>Heracleum</taxon>
    </lineage>
</organism>
<feature type="compositionally biased region" description="Polar residues" evidence="1">
    <location>
        <begin position="10"/>
        <end position="21"/>
    </location>
</feature>
<evidence type="ECO:0000256" key="1">
    <source>
        <dbReference type="SAM" id="MobiDB-lite"/>
    </source>
</evidence>
<evidence type="ECO:0000313" key="2">
    <source>
        <dbReference type="EMBL" id="KAK1352232.1"/>
    </source>
</evidence>
<keyword evidence="3" id="KW-1185">Reference proteome</keyword>
<comment type="caution">
    <text evidence="2">The sequence shown here is derived from an EMBL/GenBank/DDBJ whole genome shotgun (WGS) entry which is preliminary data.</text>
</comment>
<dbReference type="AlphaFoldDB" id="A0AAD8LXI2"/>
<proteinExistence type="predicted"/>
<evidence type="ECO:0000313" key="3">
    <source>
        <dbReference type="Proteomes" id="UP001237642"/>
    </source>
</evidence>
<accession>A0AAD8LXI2</accession>
<dbReference type="EMBL" id="JAUIZM010000018">
    <property type="protein sequence ID" value="KAK1352232.1"/>
    <property type="molecule type" value="Genomic_DNA"/>
</dbReference>
<reference evidence="2" key="1">
    <citation type="submission" date="2023-02" db="EMBL/GenBank/DDBJ databases">
        <title>Genome of toxic invasive species Heracleum sosnowskyi carries increased number of genes despite the absence of recent whole-genome duplications.</title>
        <authorList>
            <person name="Schelkunov M."/>
            <person name="Shtratnikova V."/>
            <person name="Makarenko M."/>
            <person name="Klepikova A."/>
            <person name="Omelchenko D."/>
            <person name="Novikova G."/>
            <person name="Obukhova E."/>
            <person name="Bogdanov V."/>
            <person name="Penin A."/>
            <person name="Logacheva M."/>
        </authorList>
    </citation>
    <scope>NUCLEOTIDE SEQUENCE</scope>
    <source>
        <strain evidence="2">Hsosn_3</strain>
        <tissue evidence="2">Leaf</tissue>
    </source>
</reference>
<dbReference type="Proteomes" id="UP001237642">
    <property type="component" value="Unassembled WGS sequence"/>
</dbReference>
<sequence>MSRKELSLGQDGQTTSSSPAVSPTCPPKEKLKEIMNPNWLRAHKRQSNILKITSKNLDLVFVPVLSSPPNLLVDDVASTYLAKDMGETYDDLHELFGYENTGVVGPSRLGKGRGKDIRMCEKEIRDYSNYPVDDVDISEDVSELGEEEERGEENEVFSASPIRFTMPSPPNDPHIQEVFEHKVDVEFYEDISENDMTEARRAKGILSCSGLASNISSENIMWMIEYHKMQHTQYYLRGTFV</sequence>
<gene>
    <name evidence="2" type="ORF">POM88_053496</name>
</gene>
<feature type="region of interest" description="Disordered" evidence="1">
    <location>
        <begin position="1"/>
        <end position="30"/>
    </location>
</feature>
<protein>
    <submittedName>
        <fullName evidence="2">Uncharacterized protein</fullName>
    </submittedName>
</protein>
<reference evidence="2" key="2">
    <citation type="submission" date="2023-05" db="EMBL/GenBank/DDBJ databases">
        <authorList>
            <person name="Schelkunov M.I."/>
        </authorList>
    </citation>
    <scope>NUCLEOTIDE SEQUENCE</scope>
    <source>
        <strain evidence="2">Hsosn_3</strain>
        <tissue evidence="2">Leaf</tissue>
    </source>
</reference>
<name>A0AAD8LXI2_9APIA</name>